<evidence type="ECO:0000256" key="1">
    <source>
        <dbReference type="SAM" id="MobiDB-lite"/>
    </source>
</evidence>
<gene>
    <name evidence="2" type="ORF">KDB89_13545</name>
</gene>
<dbReference type="Proteomes" id="UP000824504">
    <property type="component" value="Chromosome"/>
</dbReference>
<name>A0ABX8SHK3_9ACTN</name>
<sequence>MTNQSTANDVLMGGSGAPAVKLTEGVTISGRITFISDPYQEREYDQNNPGNGAPKFFKSGDPIMTFYVDLATDQRDPSIEDDDGTRRLYMDGARIKKAVRSAVQAARATGLNPGSTLTISCIGYETPGDLRSGKIYQANYTPGNAASNVLMGTTVTGAQAPAPSFAQPPQPAYQPPAPQPTYVPPAPQPTQQAPAATAPQFTPEQLAAFAAAGIPTSAIPGLQG</sequence>
<dbReference type="RefSeq" id="WP_219081900.1">
    <property type="nucleotide sequence ID" value="NZ_CP079216.1"/>
</dbReference>
<feature type="compositionally biased region" description="Pro residues" evidence="1">
    <location>
        <begin position="166"/>
        <end position="188"/>
    </location>
</feature>
<proteinExistence type="predicted"/>
<keyword evidence="3" id="KW-1185">Reference proteome</keyword>
<feature type="region of interest" description="Disordered" evidence="1">
    <location>
        <begin position="160"/>
        <end position="199"/>
    </location>
</feature>
<accession>A0ABX8SHK3</accession>
<protein>
    <recommendedName>
        <fullName evidence="4">Single-stranded DNA-binding protein</fullName>
    </recommendedName>
</protein>
<evidence type="ECO:0000313" key="3">
    <source>
        <dbReference type="Proteomes" id="UP000824504"/>
    </source>
</evidence>
<feature type="compositionally biased region" description="Low complexity" evidence="1">
    <location>
        <begin position="189"/>
        <end position="199"/>
    </location>
</feature>
<organism evidence="2 3">
    <name type="scientific">Tessaracoccus palaemonis</name>
    <dbReference type="NCBI Taxonomy" id="2829499"/>
    <lineage>
        <taxon>Bacteria</taxon>
        <taxon>Bacillati</taxon>
        <taxon>Actinomycetota</taxon>
        <taxon>Actinomycetes</taxon>
        <taxon>Propionibacteriales</taxon>
        <taxon>Propionibacteriaceae</taxon>
        <taxon>Tessaracoccus</taxon>
    </lineage>
</organism>
<reference evidence="2 3" key="1">
    <citation type="submission" date="2021-07" db="EMBL/GenBank/DDBJ databases">
        <title>complete genome sequencing of Tessaracoccus sp.J1M15.</title>
        <authorList>
            <person name="Bae J.-W."/>
            <person name="Kim D.-y."/>
        </authorList>
    </citation>
    <scope>NUCLEOTIDE SEQUENCE [LARGE SCALE GENOMIC DNA]</scope>
    <source>
        <strain evidence="2 3">J1M15</strain>
    </source>
</reference>
<dbReference type="EMBL" id="CP079216">
    <property type="protein sequence ID" value="QXT62738.1"/>
    <property type="molecule type" value="Genomic_DNA"/>
</dbReference>
<evidence type="ECO:0000313" key="2">
    <source>
        <dbReference type="EMBL" id="QXT62738.1"/>
    </source>
</evidence>
<evidence type="ECO:0008006" key="4">
    <source>
        <dbReference type="Google" id="ProtNLM"/>
    </source>
</evidence>